<dbReference type="InterPro" id="IPR050821">
    <property type="entry name" value="Cytosolic_carboxypeptidase"/>
</dbReference>
<accession>A0A9X3IUV6</accession>
<name>A0A9X3IUV6_9BACT</name>
<sequence>MQITSNFDGGNILVRDIADPGNAHLEIRRDNNSDFYQWFYFRASGVRDTPLVLHIDNAGTSSYPPGWKDYRAVASYDREQWFRVPTDYDGERLTIRHTPDHDSVFYAYFAPYSHERHQDLVAACQTSPQCRHELLGATVDGRDLDLLVIGEPAAGKRVCWIVARQHPGETMAEWFMEGLLERLLDDEDPIARHLLTKAVFYCVPNMNPDGSFRGNLRTNATGANLNREWLEPTRERSPEIYYVRKRMEQTGVDFCLDVHGDEALPYNFIAGPDGVASVTRRVLDLQEEYERLLMRSSPDFQLEYGYDTVPPGAANMTMCTTFIADRFGCLSMTLEQPFKDTADSPHELVGWSPERCRKLGRANLDALHGVLDRLR</sequence>
<dbReference type="GO" id="GO:0006508">
    <property type="term" value="P:proteolysis"/>
    <property type="evidence" value="ECO:0007669"/>
    <property type="project" value="InterPro"/>
</dbReference>
<dbReference type="SMART" id="SM00631">
    <property type="entry name" value="Zn_pept"/>
    <property type="match status" value="1"/>
</dbReference>
<evidence type="ECO:0000259" key="3">
    <source>
        <dbReference type="PROSITE" id="PS52035"/>
    </source>
</evidence>
<dbReference type="AlphaFoldDB" id="A0A9X3IUV6"/>
<dbReference type="InterPro" id="IPR000834">
    <property type="entry name" value="Peptidase_M14"/>
</dbReference>
<gene>
    <name evidence="4" type="ORF">OV079_04095</name>
</gene>
<dbReference type="CDD" id="cd06234">
    <property type="entry name" value="M14_PaCCP-like"/>
    <property type="match status" value="1"/>
</dbReference>
<evidence type="ECO:0000313" key="5">
    <source>
        <dbReference type="Proteomes" id="UP001150924"/>
    </source>
</evidence>
<keyword evidence="4" id="KW-0121">Carboxypeptidase</keyword>
<dbReference type="Proteomes" id="UP001150924">
    <property type="component" value="Unassembled WGS sequence"/>
</dbReference>
<reference evidence="4" key="1">
    <citation type="submission" date="2022-11" db="EMBL/GenBank/DDBJ databases">
        <title>Minimal conservation of predation-associated metabolite biosynthetic gene clusters underscores biosynthetic potential of Myxococcota including descriptions for ten novel species: Archangium lansinium sp. nov., Myxococcus landrumus sp. nov., Nannocystis bai.</title>
        <authorList>
            <person name="Ahearne A."/>
            <person name="Stevens C."/>
            <person name="Phillips K."/>
        </authorList>
    </citation>
    <scope>NUCLEOTIDE SEQUENCE</scope>
    <source>
        <strain evidence="4">Na p29</strain>
    </source>
</reference>
<dbReference type="EMBL" id="JAPNKE010000002">
    <property type="protein sequence ID" value="MCY1004766.1"/>
    <property type="molecule type" value="Genomic_DNA"/>
</dbReference>
<keyword evidence="4" id="KW-0378">Hydrolase</keyword>
<organism evidence="4 5">
    <name type="scientific">Nannocystis pusilla</name>
    <dbReference type="NCBI Taxonomy" id="889268"/>
    <lineage>
        <taxon>Bacteria</taxon>
        <taxon>Pseudomonadati</taxon>
        <taxon>Myxococcota</taxon>
        <taxon>Polyangia</taxon>
        <taxon>Nannocystales</taxon>
        <taxon>Nannocystaceae</taxon>
        <taxon>Nannocystis</taxon>
    </lineage>
</organism>
<protein>
    <submittedName>
        <fullName evidence="4">M14-type cytosolic carboxypeptidase</fullName>
    </submittedName>
</protein>
<evidence type="ECO:0000256" key="2">
    <source>
        <dbReference type="PROSITE-ProRule" id="PRU01379"/>
    </source>
</evidence>
<comment type="similarity">
    <text evidence="2">Belongs to the peptidase M14 family.</text>
</comment>
<dbReference type="Pfam" id="PF00246">
    <property type="entry name" value="Peptidase_M14"/>
    <property type="match status" value="1"/>
</dbReference>
<keyword evidence="5" id="KW-1185">Reference proteome</keyword>
<comment type="cofactor">
    <cofactor evidence="1">
        <name>Zn(2+)</name>
        <dbReference type="ChEBI" id="CHEBI:29105"/>
    </cofactor>
</comment>
<dbReference type="InterPro" id="IPR040626">
    <property type="entry name" value="Pepdidase_M14_N"/>
</dbReference>
<dbReference type="RefSeq" id="WP_267766357.1">
    <property type="nucleotide sequence ID" value="NZ_JAPNKE010000002.1"/>
</dbReference>
<dbReference type="Gene3D" id="2.60.40.3120">
    <property type="match status" value="1"/>
</dbReference>
<proteinExistence type="inferred from homology"/>
<evidence type="ECO:0000256" key="1">
    <source>
        <dbReference type="ARBA" id="ARBA00001947"/>
    </source>
</evidence>
<dbReference type="SUPFAM" id="SSF53187">
    <property type="entry name" value="Zn-dependent exopeptidases"/>
    <property type="match status" value="1"/>
</dbReference>
<dbReference type="GO" id="GO:0004181">
    <property type="term" value="F:metallocarboxypeptidase activity"/>
    <property type="evidence" value="ECO:0007669"/>
    <property type="project" value="InterPro"/>
</dbReference>
<dbReference type="PANTHER" id="PTHR12756">
    <property type="entry name" value="CYTOSOLIC CARBOXYPEPTIDASE"/>
    <property type="match status" value="1"/>
</dbReference>
<comment type="caution">
    <text evidence="4">The sequence shown here is derived from an EMBL/GenBank/DDBJ whole genome shotgun (WGS) entry which is preliminary data.</text>
</comment>
<dbReference type="GO" id="GO:0008270">
    <property type="term" value="F:zinc ion binding"/>
    <property type="evidence" value="ECO:0007669"/>
    <property type="project" value="InterPro"/>
</dbReference>
<evidence type="ECO:0000313" key="4">
    <source>
        <dbReference type="EMBL" id="MCY1004766.1"/>
    </source>
</evidence>
<keyword evidence="4" id="KW-0645">Protease</keyword>
<feature type="domain" description="Peptidase M14" evidence="3">
    <location>
        <begin position="110"/>
        <end position="374"/>
    </location>
</feature>
<dbReference type="Pfam" id="PF18027">
    <property type="entry name" value="Pepdidase_M14_N"/>
    <property type="match status" value="1"/>
</dbReference>
<feature type="active site" description="Proton donor/acceptor" evidence="2">
    <location>
        <position position="335"/>
    </location>
</feature>
<dbReference type="PROSITE" id="PS52035">
    <property type="entry name" value="PEPTIDASE_M14"/>
    <property type="match status" value="1"/>
</dbReference>
<dbReference type="PANTHER" id="PTHR12756:SF11">
    <property type="entry name" value="CYTOSOLIC CARBOXYPEPTIDASE 1"/>
    <property type="match status" value="1"/>
</dbReference>
<dbReference type="Gene3D" id="3.40.630.10">
    <property type="entry name" value="Zn peptidases"/>
    <property type="match status" value="1"/>
</dbReference>